<evidence type="ECO:0000256" key="1">
    <source>
        <dbReference type="ARBA" id="ARBA00022723"/>
    </source>
</evidence>
<evidence type="ECO:0000256" key="4">
    <source>
        <dbReference type="PROSITE-ProRule" id="PRU00134"/>
    </source>
</evidence>
<reference evidence="6 7" key="1">
    <citation type="journal article" date="2020" name="ISME J.">
        <title>Uncovering the hidden diversity of litter-decomposition mechanisms in mushroom-forming fungi.</title>
        <authorList>
            <person name="Floudas D."/>
            <person name="Bentzer J."/>
            <person name="Ahren D."/>
            <person name="Johansson T."/>
            <person name="Persson P."/>
            <person name="Tunlid A."/>
        </authorList>
    </citation>
    <scope>NUCLEOTIDE SEQUENCE [LARGE SCALE GENOMIC DNA]</scope>
    <source>
        <strain evidence="6 7">CBS 175.51</strain>
    </source>
</reference>
<dbReference type="PROSITE" id="PS50865">
    <property type="entry name" value="ZF_MYND_2"/>
    <property type="match status" value="1"/>
</dbReference>
<keyword evidence="2 4" id="KW-0863">Zinc-finger</keyword>
<evidence type="ECO:0000313" key="6">
    <source>
        <dbReference type="EMBL" id="KAF5341193.1"/>
    </source>
</evidence>
<evidence type="ECO:0000256" key="2">
    <source>
        <dbReference type="ARBA" id="ARBA00022771"/>
    </source>
</evidence>
<accession>A0A8H5CGS9</accession>
<dbReference type="OrthoDB" id="3012144at2759"/>
<organism evidence="6 7">
    <name type="scientific">Ephemerocybe angulata</name>
    <dbReference type="NCBI Taxonomy" id="980116"/>
    <lineage>
        <taxon>Eukaryota</taxon>
        <taxon>Fungi</taxon>
        <taxon>Dikarya</taxon>
        <taxon>Basidiomycota</taxon>
        <taxon>Agaricomycotina</taxon>
        <taxon>Agaricomycetes</taxon>
        <taxon>Agaricomycetidae</taxon>
        <taxon>Agaricales</taxon>
        <taxon>Agaricineae</taxon>
        <taxon>Psathyrellaceae</taxon>
        <taxon>Ephemerocybe</taxon>
    </lineage>
</organism>
<dbReference type="GO" id="GO:0008270">
    <property type="term" value="F:zinc ion binding"/>
    <property type="evidence" value="ECO:0007669"/>
    <property type="project" value="UniProtKB-KW"/>
</dbReference>
<dbReference type="Proteomes" id="UP000541558">
    <property type="component" value="Unassembled WGS sequence"/>
</dbReference>
<comment type="caution">
    <text evidence="6">The sequence shown here is derived from an EMBL/GenBank/DDBJ whole genome shotgun (WGS) entry which is preliminary data.</text>
</comment>
<name>A0A8H5CGS9_9AGAR</name>
<dbReference type="EMBL" id="JAACJK010000002">
    <property type="protein sequence ID" value="KAF5341193.1"/>
    <property type="molecule type" value="Genomic_DNA"/>
</dbReference>
<protein>
    <recommendedName>
        <fullName evidence="5">MYND-type domain-containing protein</fullName>
    </recommendedName>
</protein>
<dbReference type="InterPro" id="IPR002893">
    <property type="entry name" value="Znf_MYND"/>
</dbReference>
<dbReference type="AlphaFoldDB" id="A0A8H5CGS9"/>
<dbReference type="Pfam" id="PF01753">
    <property type="entry name" value="zf-MYND"/>
    <property type="match status" value="1"/>
</dbReference>
<sequence>MSRRGIILQKNEPPQPLEDLLDGATRGNRTCVSKLIFALMHDMKQYTAELFKAVISSIRPDLHASIVEHMAAGKGLPPHLRFAKETCGMALTSVYMAPIGCRMKAEELEPTLDVLKMKLPVLLDWMLVDLGHRPGAIDTSEPVEPQEPSFIWISGALRGLMEMHPDIEASILANPIAIDIALVLWSTLDGEEKPLFLSHHRFQDKAGCAIIDVILKFARDGTRERPSLLIQRLFTTPTPCDKRAFVARLFARGCLLQAMAQGKQDSKNYHKLVASTDSIIQLTQYLLVEHPDLFRADIVNSSPVLLHTRTLSRLLLARVDDGLRQSYCERVLDLHIFVFSQWVLNGSGSLTWNLLDSFSQGEMIGSIAFLLKMRGRSPEIEAKLENLVDLVKTSLVFPKAVKMLHLLIFGNPEWGAPPARRGVKIPLVEARNEMLALCIDRKEAFKLVTRKVPFCDNISHRATAVPLNSKSCSKCQSVVYCSSTCQREDWIARHRDECRTSRQEYHDECQEERRYRQRLRARHLSVMMRELQESLKNRRGHAIASSSTAEPSIAIVDLRGYPVDMQTSTIRDFVAEFQPGVPKHLRKRFGDLVAAALEESRSDDSSSFRMVQAIVPYGLEAVYLTATVELTDSANPESKLKIVSSMMESRATAGRRERTPLGNAYSWVDGNYIAQTMTDWFSRT</sequence>
<gene>
    <name evidence="6" type="ORF">D9611_006124</name>
</gene>
<keyword evidence="7" id="KW-1185">Reference proteome</keyword>
<evidence type="ECO:0000256" key="3">
    <source>
        <dbReference type="ARBA" id="ARBA00022833"/>
    </source>
</evidence>
<evidence type="ECO:0000259" key="5">
    <source>
        <dbReference type="PROSITE" id="PS50865"/>
    </source>
</evidence>
<keyword evidence="1" id="KW-0479">Metal-binding</keyword>
<proteinExistence type="predicted"/>
<dbReference type="SUPFAM" id="SSF144232">
    <property type="entry name" value="HIT/MYND zinc finger-like"/>
    <property type="match status" value="1"/>
</dbReference>
<dbReference type="Gene3D" id="6.10.140.2220">
    <property type="match status" value="1"/>
</dbReference>
<evidence type="ECO:0000313" key="7">
    <source>
        <dbReference type="Proteomes" id="UP000541558"/>
    </source>
</evidence>
<feature type="domain" description="MYND-type" evidence="5">
    <location>
        <begin position="455"/>
        <end position="498"/>
    </location>
</feature>
<keyword evidence="3" id="KW-0862">Zinc</keyword>